<proteinExistence type="predicted"/>
<accession>A0A9P0CMR8</accession>
<protein>
    <submittedName>
        <fullName evidence="1">Uncharacterized protein</fullName>
    </submittedName>
</protein>
<name>A0A9P0CMR8_9CUCU</name>
<evidence type="ECO:0000313" key="1">
    <source>
        <dbReference type="EMBL" id="CAH1101462.1"/>
    </source>
</evidence>
<reference evidence="1" key="1">
    <citation type="submission" date="2022-01" db="EMBL/GenBank/DDBJ databases">
        <authorList>
            <person name="King R."/>
        </authorList>
    </citation>
    <scope>NUCLEOTIDE SEQUENCE</scope>
</reference>
<organism evidence="1 2">
    <name type="scientific">Psylliodes chrysocephalus</name>
    <dbReference type="NCBI Taxonomy" id="3402493"/>
    <lineage>
        <taxon>Eukaryota</taxon>
        <taxon>Metazoa</taxon>
        <taxon>Ecdysozoa</taxon>
        <taxon>Arthropoda</taxon>
        <taxon>Hexapoda</taxon>
        <taxon>Insecta</taxon>
        <taxon>Pterygota</taxon>
        <taxon>Neoptera</taxon>
        <taxon>Endopterygota</taxon>
        <taxon>Coleoptera</taxon>
        <taxon>Polyphaga</taxon>
        <taxon>Cucujiformia</taxon>
        <taxon>Chrysomeloidea</taxon>
        <taxon>Chrysomelidae</taxon>
        <taxon>Galerucinae</taxon>
        <taxon>Alticini</taxon>
        <taxon>Psylliodes</taxon>
    </lineage>
</organism>
<keyword evidence="2" id="KW-1185">Reference proteome</keyword>
<sequence>MIRDFLTEEALEATQKNIRKIRLFHTRKANRIHTNLDLIKSLLLNSDQSVSKHRKTAFKQFHANLTDIKEFLADDAAPSSTQSDLNIFLEDLELSSSNDSDASE</sequence>
<dbReference type="Proteomes" id="UP001153636">
    <property type="component" value="Chromosome 11"/>
</dbReference>
<evidence type="ECO:0000313" key="2">
    <source>
        <dbReference type="Proteomes" id="UP001153636"/>
    </source>
</evidence>
<dbReference type="OrthoDB" id="6770924at2759"/>
<dbReference type="EMBL" id="OV651823">
    <property type="protein sequence ID" value="CAH1101462.1"/>
    <property type="molecule type" value="Genomic_DNA"/>
</dbReference>
<gene>
    <name evidence="1" type="ORF">PSYICH_LOCUS2762</name>
</gene>
<dbReference type="AlphaFoldDB" id="A0A9P0CMR8"/>